<dbReference type="GO" id="GO:0016887">
    <property type="term" value="F:ATP hydrolysis activity"/>
    <property type="evidence" value="ECO:0007669"/>
    <property type="project" value="TreeGrafter"/>
</dbReference>
<evidence type="ECO:0000256" key="1">
    <source>
        <dbReference type="ARBA" id="ARBA00022741"/>
    </source>
</evidence>
<dbReference type="GO" id="GO:0005524">
    <property type="term" value="F:ATP binding"/>
    <property type="evidence" value="ECO:0007669"/>
    <property type="project" value="UniProtKB-KW"/>
</dbReference>
<sequence>MSHQNDGHQASSENTLPEKDIRPFTLLQISFEKLLRRWVTINRFLRRWGRRVSFKNALIVMTSNVGSAAIAKGGKTSFGFFIDEDKSTSYAGMKALVIEELKGYFRPGVAE</sequence>
<evidence type="ECO:0000313" key="3">
    <source>
        <dbReference type="EMBL" id="KAL0319014.1"/>
    </source>
</evidence>
<dbReference type="PANTHER" id="PTHR11638:SF185">
    <property type="entry name" value="ATP-DEPENDENT CLP PROTEASE ATP-BINDING SUBUNIT"/>
    <property type="match status" value="1"/>
</dbReference>
<evidence type="ECO:0000256" key="2">
    <source>
        <dbReference type="ARBA" id="ARBA00022840"/>
    </source>
</evidence>
<comment type="caution">
    <text evidence="3">The sequence shown here is derived from an EMBL/GenBank/DDBJ whole genome shotgun (WGS) entry which is preliminary data.</text>
</comment>
<name>A0AAW2LKQ2_9LAMI</name>
<dbReference type="EMBL" id="JACGWK010000013">
    <property type="protein sequence ID" value="KAL0319014.1"/>
    <property type="molecule type" value="Genomic_DNA"/>
</dbReference>
<dbReference type="InterPro" id="IPR050130">
    <property type="entry name" value="ClpA_ClpB"/>
</dbReference>
<dbReference type="InterPro" id="IPR027417">
    <property type="entry name" value="P-loop_NTPase"/>
</dbReference>
<dbReference type="PANTHER" id="PTHR11638">
    <property type="entry name" value="ATP-DEPENDENT CLP PROTEASE"/>
    <property type="match status" value="1"/>
</dbReference>
<reference evidence="3" key="2">
    <citation type="journal article" date="2024" name="Plant">
        <title>Genomic evolution and insights into agronomic trait innovations of Sesamum species.</title>
        <authorList>
            <person name="Miao H."/>
            <person name="Wang L."/>
            <person name="Qu L."/>
            <person name="Liu H."/>
            <person name="Sun Y."/>
            <person name="Le M."/>
            <person name="Wang Q."/>
            <person name="Wei S."/>
            <person name="Zheng Y."/>
            <person name="Lin W."/>
            <person name="Duan Y."/>
            <person name="Cao H."/>
            <person name="Xiong S."/>
            <person name="Wang X."/>
            <person name="Wei L."/>
            <person name="Li C."/>
            <person name="Ma Q."/>
            <person name="Ju M."/>
            <person name="Zhao R."/>
            <person name="Li G."/>
            <person name="Mu C."/>
            <person name="Tian Q."/>
            <person name="Mei H."/>
            <person name="Zhang T."/>
            <person name="Gao T."/>
            <person name="Zhang H."/>
        </authorList>
    </citation>
    <scope>NUCLEOTIDE SEQUENCE</scope>
    <source>
        <strain evidence="3">G01</strain>
    </source>
</reference>
<accession>A0AAW2LKQ2</accession>
<dbReference type="AlphaFoldDB" id="A0AAW2LKQ2"/>
<reference evidence="3" key="1">
    <citation type="submission" date="2020-06" db="EMBL/GenBank/DDBJ databases">
        <authorList>
            <person name="Li T."/>
            <person name="Hu X."/>
            <person name="Zhang T."/>
            <person name="Song X."/>
            <person name="Zhang H."/>
            <person name="Dai N."/>
            <person name="Sheng W."/>
            <person name="Hou X."/>
            <person name="Wei L."/>
        </authorList>
    </citation>
    <scope>NUCLEOTIDE SEQUENCE</scope>
    <source>
        <strain evidence="3">G01</strain>
        <tissue evidence="3">Leaf</tissue>
    </source>
</reference>
<protein>
    <submittedName>
        <fullName evidence="3">Chaperone protein ClpD, chloroplastic</fullName>
    </submittedName>
</protein>
<keyword evidence="1" id="KW-0547">Nucleotide-binding</keyword>
<proteinExistence type="predicted"/>
<keyword evidence="2" id="KW-0067">ATP-binding</keyword>
<organism evidence="3">
    <name type="scientific">Sesamum angustifolium</name>
    <dbReference type="NCBI Taxonomy" id="2727405"/>
    <lineage>
        <taxon>Eukaryota</taxon>
        <taxon>Viridiplantae</taxon>
        <taxon>Streptophyta</taxon>
        <taxon>Embryophyta</taxon>
        <taxon>Tracheophyta</taxon>
        <taxon>Spermatophyta</taxon>
        <taxon>Magnoliopsida</taxon>
        <taxon>eudicotyledons</taxon>
        <taxon>Gunneridae</taxon>
        <taxon>Pentapetalae</taxon>
        <taxon>asterids</taxon>
        <taxon>lamiids</taxon>
        <taxon>Lamiales</taxon>
        <taxon>Pedaliaceae</taxon>
        <taxon>Sesamum</taxon>
    </lineage>
</organism>
<gene>
    <name evidence="3" type="ORF">Sangu_2057600</name>
</gene>
<dbReference type="GO" id="GO:0005737">
    <property type="term" value="C:cytoplasm"/>
    <property type="evidence" value="ECO:0007669"/>
    <property type="project" value="TreeGrafter"/>
</dbReference>
<dbReference type="GO" id="GO:0034605">
    <property type="term" value="P:cellular response to heat"/>
    <property type="evidence" value="ECO:0007669"/>
    <property type="project" value="TreeGrafter"/>
</dbReference>
<dbReference type="Gene3D" id="3.40.50.300">
    <property type="entry name" value="P-loop containing nucleotide triphosphate hydrolases"/>
    <property type="match status" value="1"/>
</dbReference>